<feature type="region of interest" description="Disordered" evidence="1">
    <location>
        <begin position="157"/>
        <end position="180"/>
    </location>
</feature>
<dbReference type="InParanoid" id="A0A0A0HY10"/>
<organism evidence="2 3">
    <name type="scientific">Paracoccidioides brasiliensis (strain Pb18)</name>
    <dbReference type="NCBI Taxonomy" id="502780"/>
    <lineage>
        <taxon>Eukaryota</taxon>
        <taxon>Fungi</taxon>
        <taxon>Dikarya</taxon>
        <taxon>Ascomycota</taxon>
        <taxon>Pezizomycotina</taxon>
        <taxon>Eurotiomycetes</taxon>
        <taxon>Eurotiomycetidae</taxon>
        <taxon>Onygenales</taxon>
        <taxon>Ajellomycetaceae</taxon>
        <taxon>Paracoccidioides</taxon>
    </lineage>
</organism>
<accession>A0A0A0HY10</accession>
<evidence type="ECO:0000256" key="1">
    <source>
        <dbReference type="SAM" id="MobiDB-lite"/>
    </source>
</evidence>
<dbReference type="Proteomes" id="UP000001628">
    <property type="component" value="Unassembled WGS sequence"/>
</dbReference>
<reference evidence="2 3" key="1">
    <citation type="journal article" date="2011" name="PLoS Genet.">
        <title>Comparative genomic analysis of human fungal pathogens causing paracoccidioidomycosis.</title>
        <authorList>
            <person name="Desjardins C.A."/>
            <person name="Champion M.D."/>
            <person name="Holder J.W."/>
            <person name="Muszewska A."/>
            <person name="Goldberg J."/>
            <person name="Bailao A.M."/>
            <person name="Brigido M.M."/>
            <person name="Ferreira M.E."/>
            <person name="Garcia A.M."/>
            <person name="Grynberg M."/>
            <person name="Gujja S."/>
            <person name="Heiman D.I."/>
            <person name="Henn M.R."/>
            <person name="Kodira C.D."/>
            <person name="Leon-Narvaez H."/>
            <person name="Longo L.V."/>
            <person name="Ma L.J."/>
            <person name="Malavazi I."/>
            <person name="Matsuo A.L."/>
            <person name="Morais F.V."/>
            <person name="Pereira M."/>
            <person name="Rodriguez-Brito S."/>
            <person name="Sakthikumar S."/>
            <person name="Salem-Izacc S.M."/>
            <person name="Sykes S.M."/>
            <person name="Teixeira M.M."/>
            <person name="Vallejo M.C."/>
            <person name="Walter M.E."/>
            <person name="Yandava C."/>
            <person name="Young S."/>
            <person name="Zeng Q."/>
            <person name="Zucker J."/>
            <person name="Felipe M.S."/>
            <person name="Goldman G.H."/>
            <person name="Haas B.J."/>
            <person name="McEwen J.G."/>
            <person name="Nino-Vega G."/>
            <person name="Puccia R."/>
            <person name="San-Blas G."/>
            <person name="Soares C.M."/>
            <person name="Birren B.W."/>
            <person name="Cuomo C.A."/>
        </authorList>
    </citation>
    <scope>NUCLEOTIDE SEQUENCE [LARGE SCALE GENOMIC DNA]</scope>
    <source>
        <strain evidence="2 3">Pb18</strain>
    </source>
</reference>
<dbReference type="KEGG" id="pbn:PADG_11763"/>
<dbReference type="EMBL" id="KN275960">
    <property type="protein sequence ID" value="KGM92225.1"/>
    <property type="molecule type" value="Genomic_DNA"/>
</dbReference>
<dbReference type="AlphaFoldDB" id="A0A0A0HY10"/>
<protein>
    <submittedName>
        <fullName evidence="2">Uncharacterized protein</fullName>
    </submittedName>
</protein>
<gene>
    <name evidence="2" type="ORF">PADG_11763</name>
</gene>
<sequence length="180" mass="20378">MISEMWSFRLQITTGWIPVQAQPQSGPEYSDSEFWDWVVSTTCSTLQRLVDRLEAVHPHIGTLDVSIVLENSPGKQRASEAVQLILQPLMRLRNVLEAHVRSIDCSFTSPTERPVDLLNSPEENQTWREVDDYVYVVRSSYVKPQNGRSEHIRFGQISGNPGGPPKKADHLVDAHVTSTR</sequence>
<evidence type="ECO:0000313" key="2">
    <source>
        <dbReference type="EMBL" id="KGM92225.1"/>
    </source>
</evidence>
<name>A0A0A0HY10_PARBD</name>
<dbReference type="VEuPathDB" id="FungiDB:PADG_11763"/>
<dbReference type="GeneID" id="22587660"/>
<dbReference type="eggNOG" id="ENOG502RQH7">
    <property type="taxonomic scope" value="Eukaryota"/>
</dbReference>
<dbReference type="HOGENOM" id="CLU_1525652_0_0_1"/>
<dbReference type="RefSeq" id="XP_010759991.1">
    <property type="nucleotide sequence ID" value="XM_010761689.1"/>
</dbReference>
<proteinExistence type="predicted"/>
<dbReference type="OrthoDB" id="3510794at2759"/>
<keyword evidence="3" id="KW-1185">Reference proteome</keyword>
<evidence type="ECO:0000313" key="3">
    <source>
        <dbReference type="Proteomes" id="UP000001628"/>
    </source>
</evidence>